<accession>A0AAX3LYM6</accession>
<name>A0AAX3LYM6_9BACL</name>
<evidence type="ECO:0000313" key="2">
    <source>
        <dbReference type="EMBL" id="WCT55104.1"/>
    </source>
</evidence>
<organism evidence="2 3">
    <name type="scientific">Paenibacillus kyungheensis</name>
    <dbReference type="NCBI Taxonomy" id="1452732"/>
    <lineage>
        <taxon>Bacteria</taxon>
        <taxon>Bacillati</taxon>
        <taxon>Bacillota</taxon>
        <taxon>Bacilli</taxon>
        <taxon>Bacillales</taxon>
        <taxon>Paenibacillaceae</taxon>
        <taxon>Paenibacillus</taxon>
    </lineage>
</organism>
<keyword evidence="1" id="KW-0472">Membrane</keyword>
<protein>
    <submittedName>
        <fullName evidence="2">Uncharacterized protein</fullName>
    </submittedName>
</protein>
<dbReference type="EMBL" id="CP117416">
    <property type="protein sequence ID" value="WCT55104.1"/>
    <property type="molecule type" value="Genomic_DNA"/>
</dbReference>
<evidence type="ECO:0000313" key="3">
    <source>
        <dbReference type="Proteomes" id="UP001220509"/>
    </source>
</evidence>
<gene>
    <name evidence="2" type="ORF">PQ456_18245</name>
</gene>
<dbReference type="Proteomes" id="UP001220509">
    <property type="component" value="Chromosome"/>
</dbReference>
<dbReference type="KEGG" id="pka:PQ456_18245"/>
<dbReference type="RefSeq" id="WP_273613550.1">
    <property type="nucleotide sequence ID" value="NZ_CP117416.1"/>
</dbReference>
<feature type="transmembrane region" description="Helical" evidence="1">
    <location>
        <begin position="60"/>
        <end position="93"/>
    </location>
</feature>
<keyword evidence="1" id="KW-1133">Transmembrane helix</keyword>
<reference evidence="2 3" key="1">
    <citation type="submission" date="2023-02" db="EMBL/GenBank/DDBJ databases">
        <title>Genome sequence of Paenibacillus kyungheensis KACC 18744.</title>
        <authorList>
            <person name="Kim S."/>
            <person name="Heo J."/>
            <person name="Kwon S.-W."/>
        </authorList>
    </citation>
    <scope>NUCLEOTIDE SEQUENCE [LARGE SCALE GENOMIC DNA]</scope>
    <source>
        <strain evidence="2 3">KACC 18744</strain>
    </source>
</reference>
<evidence type="ECO:0000256" key="1">
    <source>
        <dbReference type="SAM" id="Phobius"/>
    </source>
</evidence>
<keyword evidence="3" id="KW-1185">Reference proteome</keyword>
<keyword evidence="1" id="KW-0812">Transmembrane</keyword>
<dbReference type="AlphaFoldDB" id="A0AAX3LYM6"/>
<proteinExistence type="predicted"/>
<sequence>MRINRKSIAAFALIFIGVLMVFGKFLPEVHSLLSYLIGLLFPVALLVLGYYALQSGHRFLGIALSVIGACILFAKLSWIIGPAIGIALIWWGYSLLKNRHHQQEHNRMF</sequence>
<feature type="transmembrane region" description="Helical" evidence="1">
    <location>
        <begin position="33"/>
        <end position="53"/>
    </location>
</feature>